<gene>
    <name evidence="2" type="ORF">WJU16_04615</name>
</gene>
<evidence type="ECO:0000313" key="3">
    <source>
        <dbReference type="Proteomes" id="UP001485459"/>
    </source>
</evidence>
<feature type="transmembrane region" description="Helical" evidence="1">
    <location>
        <begin position="238"/>
        <end position="257"/>
    </location>
</feature>
<keyword evidence="1" id="KW-0472">Membrane</keyword>
<name>A0ABZ2YS62_9BACT</name>
<protein>
    <recommendedName>
        <fullName evidence="4">Yip1 domain-containing protein</fullName>
    </recommendedName>
</protein>
<keyword evidence="3" id="KW-1185">Reference proteome</keyword>
<feature type="transmembrane region" description="Helical" evidence="1">
    <location>
        <begin position="166"/>
        <end position="189"/>
    </location>
</feature>
<dbReference type="Proteomes" id="UP001485459">
    <property type="component" value="Chromosome"/>
</dbReference>
<accession>A0ABZ2YS62</accession>
<evidence type="ECO:0008006" key="4">
    <source>
        <dbReference type="Google" id="ProtNLM"/>
    </source>
</evidence>
<proteinExistence type="predicted"/>
<feature type="transmembrane region" description="Helical" evidence="1">
    <location>
        <begin position="103"/>
        <end position="120"/>
    </location>
</feature>
<keyword evidence="1" id="KW-0812">Transmembrane</keyword>
<sequence length="258" mass="28808">MNKDSFAQLYKTWPTDQLLDIINNPGDYQPVALEAARMELDSRQLSGSEMESAAAIQAGRQQEKADRQQKVASIKQNFQSAGTAIAEALRPIEQTTPTADRTIKYLALLLGGLALWELYSDFRFLAAMFTDASAEWDLSVSLHFLPLFVFPCAALLLWFRKKGGWVLATGFFSMSAISVLMTLKLAIWSRVIHTQLYDSFFSPPSPQRFIVPLIIHIGAIWFLSKANIRSVFHISKPVMFLTIGVGVLLFVLVSLASM</sequence>
<feature type="transmembrane region" description="Helical" evidence="1">
    <location>
        <begin position="209"/>
        <end position="226"/>
    </location>
</feature>
<dbReference type="RefSeq" id="WP_341837148.1">
    <property type="nucleotide sequence ID" value="NZ_CP149822.1"/>
</dbReference>
<evidence type="ECO:0000256" key="1">
    <source>
        <dbReference type="SAM" id="Phobius"/>
    </source>
</evidence>
<evidence type="ECO:0000313" key="2">
    <source>
        <dbReference type="EMBL" id="WZN42314.1"/>
    </source>
</evidence>
<dbReference type="EMBL" id="CP149822">
    <property type="protein sequence ID" value="WZN42314.1"/>
    <property type="molecule type" value="Genomic_DNA"/>
</dbReference>
<keyword evidence="1" id="KW-1133">Transmembrane helix</keyword>
<organism evidence="2 3">
    <name type="scientific">Chitinophaga pollutisoli</name>
    <dbReference type="NCBI Taxonomy" id="3133966"/>
    <lineage>
        <taxon>Bacteria</taxon>
        <taxon>Pseudomonadati</taxon>
        <taxon>Bacteroidota</taxon>
        <taxon>Chitinophagia</taxon>
        <taxon>Chitinophagales</taxon>
        <taxon>Chitinophagaceae</taxon>
        <taxon>Chitinophaga</taxon>
    </lineage>
</organism>
<feature type="transmembrane region" description="Helical" evidence="1">
    <location>
        <begin position="140"/>
        <end position="159"/>
    </location>
</feature>
<reference evidence="3" key="1">
    <citation type="submission" date="2024-03" db="EMBL/GenBank/DDBJ databases">
        <title>Chitinophaga horti sp. nov., isolated from garden soil.</title>
        <authorList>
            <person name="Lee D.S."/>
            <person name="Han D.M."/>
            <person name="Baek J.H."/>
            <person name="Choi D.G."/>
            <person name="Jeon J.H."/>
            <person name="Jeon C.O."/>
        </authorList>
    </citation>
    <scope>NUCLEOTIDE SEQUENCE [LARGE SCALE GENOMIC DNA]</scope>
    <source>
        <strain evidence="3">GPA1</strain>
    </source>
</reference>